<keyword evidence="7" id="KW-1185">Reference proteome</keyword>
<dbReference type="GO" id="GO:0003697">
    <property type="term" value="F:single-stranded DNA binding"/>
    <property type="evidence" value="ECO:0007669"/>
    <property type="project" value="TreeGrafter"/>
</dbReference>
<comment type="subcellular location">
    <subcellularLocation>
        <location evidence="1 5">Nucleus</location>
    </subcellularLocation>
</comment>
<accession>A0A6P5T3S2</accession>
<dbReference type="RefSeq" id="XP_021822037.1">
    <property type="nucleotide sequence ID" value="XM_021966345.1"/>
</dbReference>
<feature type="domain" description="RNA polymerase Rpb7-like N-terminal" evidence="6">
    <location>
        <begin position="9"/>
        <end position="65"/>
    </location>
</feature>
<comment type="similarity">
    <text evidence="2">Belongs to the eukaryotic RPB7/RPC8 RNA polymerase subunit family.</text>
</comment>
<gene>
    <name evidence="8" type="primary">LOC110763551</name>
</gene>
<dbReference type="InterPro" id="IPR005576">
    <property type="entry name" value="Rpb7-like_N"/>
</dbReference>
<evidence type="ECO:0000256" key="5">
    <source>
        <dbReference type="RuleBase" id="RU369086"/>
    </source>
</evidence>
<keyword evidence="5" id="KW-0539">Nucleus</keyword>
<organism evidence="7 8">
    <name type="scientific">Prunus avium</name>
    <name type="common">Cherry</name>
    <name type="synonym">Cerasus avium</name>
    <dbReference type="NCBI Taxonomy" id="42229"/>
    <lineage>
        <taxon>Eukaryota</taxon>
        <taxon>Viridiplantae</taxon>
        <taxon>Streptophyta</taxon>
        <taxon>Embryophyta</taxon>
        <taxon>Tracheophyta</taxon>
        <taxon>Spermatophyta</taxon>
        <taxon>Magnoliopsida</taxon>
        <taxon>eudicotyledons</taxon>
        <taxon>Gunneridae</taxon>
        <taxon>Pentapetalae</taxon>
        <taxon>rosids</taxon>
        <taxon>fabids</taxon>
        <taxon>Rosales</taxon>
        <taxon>Rosaceae</taxon>
        <taxon>Amygdaloideae</taxon>
        <taxon>Amygdaleae</taxon>
        <taxon>Prunus</taxon>
    </lineage>
</organism>
<evidence type="ECO:0000313" key="7">
    <source>
        <dbReference type="Proteomes" id="UP000515124"/>
    </source>
</evidence>
<dbReference type="AlphaFoldDB" id="A0A6P5T3S2"/>
<keyword evidence="3 5" id="KW-0240">DNA-directed RNA polymerase</keyword>
<comment type="function">
    <text evidence="5">DNA-dependent RNA polymerase which catalyzes the transcription of DNA into RNA using the four ribonucleoside triphosphates as substrates.</text>
</comment>
<dbReference type="SUPFAM" id="SSF50249">
    <property type="entry name" value="Nucleic acid-binding proteins"/>
    <property type="match status" value="1"/>
</dbReference>
<reference evidence="8" key="1">
    <citation type="submission" date="2025-08" db="UniProtKB">
        <authorList>
            <consortium name="RefSeq"/>
        </authorList>
    </citation>
    <scope>IDENTIFICATION</scope>
</reference>
<keyword evidence="4 5" id="KW-0804">Transcription</keyword>
<dbReference type="Proteomes" id="UP000515124">
    <property type="component" value="Unplaced"/>
</dbReference>
<dbReference type="GO" id="GO:0000428">
    <property type="term" value="C:DNA-directed RNA polymerase complex"/>
    <property type="evidence" value="ECO:0007669"/>
    <property type="project" value="UniProtKB-KW"/>
</dbReference>
<sequence>MFLKVQLPWNVLVPAESLGPMLQRSIVHHLLEDFAQRKAAKDVGYYVAVTSVDSIGDGRVKQGTGEVEFPVLFSGTTFKLFKGEVLLGVVQEVLRYGVFLQCGPAETVFLSNKKMPDYRYVLGDNPMFLNDKLSSKIEKDVVVCFVVIGTQWLPEKREFRAVIGLDVDYLGPVS</sequence>
<name>A0A6P5T3S2_PRUAV</name>
<evidence type="ECO:0000313" key="8">
    <source>
        <dbReference type="RefSeq" id="XP_021822037.1"/>
    </source>
</evidence>
<dbReference type="InterPro" id="IPR045113">
    <property type="entry name" value="Rpb7-like"/>
</dbReference>
<dbReference type="PANTHER" id="PTHR12709">
    <property type="entry name" value="DNA-DIRECTED RNA POLYMERASE II, III"/>
    <property type="match status" value="1"/>
</dbReference>
<dbReference type="PANTHER" id="PTHR12709:SF3">
    <property type="entry name" value="DNA-DIRECTED RNA POLYMERASE V SUBUNIT 7"/>
    <property type="match status" value="1"/>
</dbReference>
<dbReference type="CDD" id="cd04329">
    <property type="entry name" value="RNAP_II_Rpb7_N"/>
    <property type="match status" value="1"/>
</dbReference>
<dbReference type="FunFam" id="3.30.1490.120:FF:000001">
    <property type="entry name" value="DNA-directed RNA polymerase II subunit RPB7"/>
    <property type="match status" value="1"/>
</dbReference>
<dbReference type="KEGG" id="pavi:110763551"/>
<protein>
    <recommendedName>
        <fullName evidence="5">DNA-directed RNA polymerase subunit</fullName>
    </recommendedName>
</protein>
<dbReference type="GeneID" id="110763551"/>
<dbReference type="InterPro" id="IPR036898">
    <property type="entry name" value="RNA_pol_Rpb7-like_N_sf"/>
</dbReference>
<dbReference type="GO" id="GO:0005634">
    <property type="term" value="C:nucleus"/>
    <property type="evidence" value="ECO:0007669"/>
    <property type="project" value="UniProtKB-SubCell"/>
</dbReference>
<evidence type="ECO:0000256" key="2">
    <source>
        <dbReference type="ARBA" id="ARBA00009307"/>
    </source>
</evidence>
<dbReference type="GO" id="GO:0003727">
    <property type="term" value="F:single-stranded RNA binding"/>
    <property type="evidence" value="ECO:0007669"/>
    <property type="project" value="TreeGrafter"/>
</dbReference>
<evidence type="ECO:0000256" key="1">
    <source>
        <dbReference type="ARBA" id="ARBA00004123"/>
    </source>
</evidence>
<dbReference type="Gramene" id="Pav_sc0000998.1_g560.1.mk:mrna">
    <property type="protein sequence ID" value="Pav_sc0000998.1_g560.1.mk:CDS:1"/>
    <property type="gene ID" value="Pav_sc0000998.1_g560.1.mk"/>
</dbReference>
<dbReference type="Pfam" id="PF03876">
    <property type="entry name" value="SHS2_Rpb7-N"/>
    <property type="match status" value="1"/>
</dbReference>
<dbReference type="InterPro" id="IPR012340">
    <property type="entry name" value="NA-bd_OB-fold"/>
</dbReference>
<evidence type="ECO:0000256" key="4">
    <source>
        <dbReference type="ARBA" id="ARBA00023163"/>
    </source>
</evidence>
<dbReference type="GO" id="GO:0006352">
    <property type="term" value="P:DNA-templated transcription initiation"/>
    <property type="evidence" value="ECO:0007669"/>
    <property type="project" value="UniProtKB-UniRule"/>
</dbReference>
<proteinExistence type="inferred from homology"/>
<evidence type="ECO:0000256" key="3">
    <source>
        <dbReference type="ARBA" id="ARBA00022478"/>
    </source>
</evidence>
<dbReference type="SUPFAM" id="SSF88798">
    <property type="entry name" value="N-terminal, heterodimerisation domain of RBP7 (RpoE)"/>
    <property type="match status" value="1"/>
</dbReference>
<dbReference type="Gene3D" id="3.30.1490.120">
    <property type="entry name" value="RNA polymerase Rpb7-like, N-terminal domain"/>
    <property type="match status" value="1"/>
</dbReference>
<dbReference type="Gene3D" id="2.40.50.140">
    <property type="entry name" value="Nucleic acid-binding proteins"/>
    <property type="match status" value="1"/>
</dbReference>
<evidence type="ECO:0000259" key="6">
    <source>
        <dbReference type="Pfam" id="PF03876"/>
    </source>
</evidence>